<dbReference type="Pfam" id="PF02525">
    <property type="entry name" value="Flavodoxin_2"/>
    <property type="match status" value="1"/>
</dbReference>
<dbReference type="STRING" id="86416.Clopa_3818"/>
<dbReference type="OrthoDB" id="9805976at2"/>
<dbReference type="PANTHER" id="PTHR47307">
    <property type="entry name" value="GLUTATHIONE-REGULATED POTASSIUM-EFFLUX SYSTEM ANCILLARY PROTEIN KEFG"/>
    <property type="match status" value="1"/>
</dbReference>
<dbReference type="eggNOG" id="COG2249">
    <property type="taxonomic scope" value="Bacteria"/>
</dbReference>
<dbReference type="Gene3D" id="3.40.50.360">
    <property type="match status" value="1"/>
</dbReference>
<dbReference type="PANTHER" id="PTHR47307:SF1">
    <property type="entry name" value="GLUTATHIONE-REGULATED POTASSIUM-EFFLUX SYSTEM ANCILLARY PROTEIN KEFG"/>
    <property type="match status" value="1"/>
</dbReference>
<dbReference type="Proteomes" id="UP000013523">
    <property type="component" value="Chromosome"/>
</dbReference>
<dbReference type="InterPro" id="IPR003680">
    <property type="entry name" value="Flavodoxin_fold"/>
</dbReference>
<feature type="domain" description="Flavodoxin-like fold" evidence="2">
    <location>
        <begin position="1"/>
        <end position="169"/>
    </location>
</feature>
<reference evidence="3 4" key="1">
    <citation type="submission" date="2012-01" db="EMBL/GenBank/DDBJ databases">
        <title>Complete sequence of chromosome of Clostridium pasteurianum BC1.</title>
        <authorList>
            <consortium name="US DOE Joint Genome Institute"/>
            <person name="Lucas S."/>
            <person name="Han J."/>
            <person name="Lapidus A."/>
            <person name="Cheng J.-F."/>
            <person name="Goodwin L."/>
            <person name="Pitluck S."/>
            <person name="Peters L."/>
            <person name="Mikhailova N."/>
            <person name="Teshima H."/>
            <person name="Detter J.C."/>
            <person name="Han C."/>
            <person name="Tapia R."/>
            <person name="Land M."/>
            <person name="Hauser L."/>
            <person name="Kyrpides N."/>
            <person name="Ivanova N."/>
            <person name="Pagani I."/>
            <person name="Dunn J."/>
            <person name="Taghavi S."/>
            <person name="Francis A."/>
            <person name="van der Lelie D."/>
            <person name="Woyke T."/>
        </authorList>
    </citation>
    <scope>NUCLEOTIDE SEQUENCE [LARGE SCALE GENOMIC DNA]</scope>
    <source>
        <strain evidence="3 4">BC1</strain>
    </source>
</reference>
<keyword evidence="1" id="KW-0560">Oxidoreductase</keyword>
<sequence length="187" mass="21381">MKTLVIVAHPNMEESRINKRFMEEIKKQPKVTVHELYKEYEDEKIDVEREQQLLLDNDRIVLQFPFYWYSTPSLIKKWQDTVLTYGWAYGPNGNKLNGKEFVLAVSTGGPQNSYLAGGYNNYTLSELLRPLQATSNLIGTTYLTPYVFYGAVVASDDEIEKGAKAYVAHVLNPELDPKAALRNLTKK</sequence>
<dbReference type="InterPro" id="IPR029039">
    <property type="entry name" value="Flavoprotein-like_sf"/>
</dbReference>
<evidence type="ECO:0000259" key="2">
    <source>
        <dbReference type="Pfam" id="PF02525"/>
    </source>
</evidence>
<dbReference type="KEGG" id="cpas:Clopa_3818"/>
<dbReference type="RefSeq" id="WP_015616860.1">
    <property type="nucleotide sequence ID" value="NC_021182.1"/>
</dbReference>
<dbReference type="EMBL" id="CP003261">
    <property type="protein sequence ID" value="AGK98580.1"/>
    <property type="molecule type" value="Genomic_DNA"/>
</dbReference>
<dbReference type="GO" id="GO:0010181">
    <property type="term" value="F:FMN binding"/>
    <property type="evidence" value="ECO:0007669"/>
    <property type="project" value="TreeGrafter"/>
</dbReference>
<dbReference type="GO" id="GO:0009055">
    <property type="term" value="F:electron transfer activity"/>
    <property type="evidence" value="ECO:0007669"/>
    <property type="project" value="TreeGrafter"/>
</dbReference>
<dbReference type="SUPFAM" id="SSF52218">
    <property type="entry name" value="Flavoproteins"/>
    <property type="match status" value="1"/>
</dbReference>
<organism evidence="3 4">
    <name type="scientific">Clostridium pasteurianum BC1</name>
    <dbReference type="NCBI Taxonomy" id="86416"/>
    <lineage>
        <taxon>Bacteria</taxon>
        <taxon>Bacillati</taxon>
        <taxon>Bacillota</taxon>
        <taxon>Clostridia</taxon>
        <taxon>Eubacteriales</taxon>
        <taxon>Clostridiaceae</taxon>
        <taxon>Clostridium</taxon>
    </lineage>
</organism>
<dbReference type="PATRIC" id="fig|86416.3.peg.3813"/>
<name>R4KG48_CLOPA</name>
<gene>
    <name evidence="3" type="ORF">Clopa_3818</name>
</gene>
<protein>
    <submittedName>
        <fullName evidence="3">Putative NADPH-quinone reductase (Modulator of drug activity B)</fullName>
    </submittedName>
</protein>
<dbReference type="AlphaFoldDB" id="R4KG48"/>
<evidence type="ECO:0000313" key="4">
    <source>
        <dbReference type="Proteomes" id="UP000013523"/>
    </source>
</evidence>
<evidence type="ECO:0000256" key="1">
    <source>
        <dbReference type="ARBA" id="ARBA00023002"/>
    </source>
</evidence>
<dbReference type="InterPro" id="IPR046980">
    <property type="entry name" value="KefG/KefF"/>
</dbReference>
<accession>R4KG48</accession>
<evidence type="ECO:0000313" key="3">
    <source>
        <dbReference type="EMBL" id="AGK98580.1"/>
    </source>
</evidence>
<proteinExistence type="predicted"/>
<dbReference type="GO" id="GO:0003955">
    <property type="term" value="F:NAD(P)H dehydrogenase (quinone) activity"/>
    <property type="evidence" value="ECO:0007669"/>
    <property type="project" value="TreeGrafter"/>
</dbReference>
<dbReference type="HOGENOM" id="CLU_058643_0_2_9"/>
<keyword evidence="4" id="KW-1185">Reference proteome</keyword>